<name>A0ACD4NH47_9HYPH</name>
<reference evidence="1" key="1">
    <citation type="submission" date="2022-11" db="EMBL/GenBank/DDBJ databases">
        <title>beta-Carotene-producing bacterium, Jeongeuplla avenae sp. nov., alleviates the salt stress of Arabidopsis seedlings.</title>
        <authorList>
            <person name="Jiang L."/>
            <person name="Lee J."/>
        </authorList>
    </citation>
    <scope>NUCLEOTIDE SEQUENCE</scope>
    <source>
        <strain evidence="1">DY_R2A_6</strain>
    </source>
</reference>
<keyword evidence="2" id="KW-1185">Reference proteome</keyword>
<protein>
    <submittedName>
        <fullName evidence="1">Prolyl oligopeptidase family serine peptidase</fullName>
    </submittedName>
</protein>
<evidence type="ECO:0000313" key="1">
    <source>
        <dbReference type="EMBL" id="WAJ26128.1"/>
    </source>
</evidence>
<dbReference type="Proteomes" id="UP001163223">
    <property type="component" value="Chromosome"/>
</dbReference>
<gene>
    <name evidence="1" type="ORF">OXU80_14520</name>
</gene>
<sequence>MIPTRRARLSGLGPDARRAAGERSPHARTAPARLAGRASALCLSLLLGALPASANEDMPMIYPDTKRVDVVDHLFGVDVADPYRWLETDWRRDAEVARWVDAQDKLARSYLAGLPECDAFATRLAALFDHEQFGVPEKRGGRYFSPRLAGLEAQATLVMREGVNGRDRVILDPNRWSKKGDVALAEWAVSQDGSHVAFAMQEGGSDWRRIRILDVDGEAFLDDELARVRFTTIAWARDGSGFFYARFPDAAADEGFETPVAGHAVYFHRLGTPQAEDRLLFETPDRPNLLNIVCVTEDGRYATVSSMPGAGGNALAIVDLEDPAWTPRVLVAETTNAWALVGNVGTKLFLSTQKGAERGKIVTLDLADPDGRFEDLIPEGDAALREAVLIGGRLVLSTIVDARMRIERFRLDGTPDGTVELPGIGSAGGFTGRADDAEAFFVFTSHDAPTTILRYDVAKNAATVWAEPKVEADLDAIEVEQRFFASTDGTRVPLFLVRRKDVADPAPTLLYGYGGYGISMTPFFSPATIAWVEQGGVYAVANIRGGGEYGKAWHDAGRMANKQNVFDDFIAAGEYLKSEGITAPGGLAIQGESNGGLLVGAVVNQRPDLFAAALPGVGVMDMLRFDRFTGGQFWRQDYGDPGQEADFRNLLSYSPLHTIAPGRNYPAILTLTADTDDRVVPGHSFKYAATLQAADLGDRPRLLRVDRQVGHGAGMPTGKAVDQLADMLAFAARWTGLTVEAPR</sequence>
<accession>A0ACD4NH47</accession>
<evidence type="ECO:0000313" key="2">
    <source>
        <dbReference type="Proteomes" id="UP001163223"/>
    </source>
</evidence>
<proteinExistence type="predicted"/>
<organism evidence="1 2">
    <name type="scientific">Antarcticirhabdus aurantiaca</name>
    <dbReference type="NCBI Taxonomy" id="2606717"/>
    <lineage>
        <taxon>Bacteria</taxon>
        <taxon>Pseudomonadati</taxon>
        <taxon>Pseudomonadota</taxon>
        <taxon>Alphaproteobacteria</taxon>
        <taxon>Hyphomicrobiales</taxon>
        <taxon>Aurantimonadaceae</taxon>
        <taxon>Antarcticirhabdus</taxon>
    </lineage>
</organism>
<dbReference type="EMBL" id="CP113520">
    <property type="protein sequence ID" value="WAJ26128.1"/>
    <property type="molecule type" value="Genomic_DNA"/>
</dbReference>